<reference evidence="1" key="1">
    <citation type="submission" date="2023-07" db="EMBL/GenBank/DDBJ databases">
        <title>Chromosome-level Genome Assembly of Striped Snakehead (Channa striata).</title>
        <authorList>
            <person name="Liu H."/>
        </authorList>
    </citation>
    <scope>NUCLEOTIDE SEQUENCE</scope>
    <source>
        <strain evidence="1">Gz</strain>
        <tissue evidence="1">Muscle</tissue>
    </source>
</reference>
<evidence type="ECO:0000313" key="2">
    <source>
        <dbReference type="Proteomes" id="UP001187415"/>
    </source>
</evidence>
<keyword evidence="2" id="KW-1185">Reference proteome</keyword>
<dbReference type="Proteomes" id="UP001187415">
    <property type="component" value="Unassembled WGS sequence"/>
</dbReference>
<sequence>MEGLGGMERGLLTDRGGKGITESLSLSKDNHIQFSRPFGIGSRTTAVFRTLDANEQLHTRARPNNRLTHVWTEGVTSRKSTDQQIPALESLENLRLPTPGCDASRCYHGYRRPSIIYDKMPRRVTTALATENDPRDLSVFVVPGSAQ</sequence>
<evidence type="ECO:0000313" key="1">
    <source>
        <dbReference type="EMBL" id="KAK2856893.1"/>
    </source>
</evidence>
<name>A0AA88NHZ7_CHASR</name>
<protein>
    <submittedName>
        <fullName evidence="1">Uncharacterized protein</fullName>
    </submittedName>
</protein>
<dbReference type="EMBL" id="JAUPFM010000003">
    <property type="protein sequence ID" value="KAK2856893.1"/>
    <property type="molecule type" value="Genomic_DNA"/>
</dbReference>
<comment type="caution">
    <text evidence="1">The sequence shown here is derived from an EMBL/GenBank/DDBJ whole genome shotgun (WGS) entry which is preliminary data.</text>
</comment>
<dbReference type="AlphaFoldDB" id="A0AA88NHZ7"/>
<proteinExistence type="predicted"/>
<accession>A0AA88NHZ7</accession>
<gene>
    <name evidence="1" type="ORF">Q5P01_005628</name>
</gene>
<organism evidence="1 2">
    <name type="scientific">Channa striata</name>
    <name type="common">Snakehead murrel</name>
    <name type="synonym">Ophicephalus striatus</name>
    <dbReference type="NCBI Taxonomy" id="64152"/>
    <lineage>
        <taxon>Eukaryota</taxon>
        <taxon>Metazoa</taxon>
        <taxon>Chordata</taxon>
        <taxon>Craniata</taxon>
        <taxon>Vertebrata</taxon>
        <taxon>Euteleostomi</taxon>
        <taxon>Actinopterygii</taxon>
        <taxon>Neopterygii</taxon>
        <taxon>Teleostei</taxon>
        <taxon>Neoteleostei</taxon>
        <taxon>Acanthomorphata</taxon>
        <taxon>Anabantaria</taxon>
        <taxon>Anabantiformes</taxon>
        <taxon>Channoidei</taxon>
        <taxon>Channidae</taxon>
        <taxon>Channa</taxon>
    </lineage>
</organism>